<evidence type="ECO:0000313" key="2">
    <source>
        <dbReference type="EMBL" id="WOK95282.1"/>
    </source>
</evidence>
<keyword evidence="3" id="KW-1185">Reference proteome</keyword>
<evidence type="ECO:0000313" key="3">
    <source>
        <dbReference type="Proteomes" id="UP001327560"/>
    </source>
</evidence>
<reference evidence="2 3" key="1">
    <citation type="submission" date="2023-10" db="EMBL/GenBank/DDBJ databases">
        <title>Chromosome-scale genome assembly provides insights into flower coloration mechanisms of Canna indica.</title>
        <authorList>
            <person name="Li C."/>
        </authorList>
    </citation>
    <scope>NUCLEOTIDE SEQUENCE [LARGE SCALE GENOMIC DNA]</scope>
    <source>
        <tissue evidence="2">Flower</tissue>
    </source>
</reference>
<dbReference type="AlphaFoldDB" id="A0AAQ3JUP1"/>
<feature type="transmembrane region" description="Helical" evidence="1">
    <location>
        <begin position="14"/>
        <end position="37"/>
    </location>
</feature>
<keyword evidence="1" id="KW-0472">Membrane</keyword>
<accession>A0AAQ3JUP1</accession>
<gene>
    <name evidence="2" type="ORF">Cni_G03989</name>
</gene>
<sequence length="120" mass="13199">MEAMPVARVMGDMVLLPTGMCLGFSLPLLVVGEFWILGKEIENLVFSFVCSCFPPRTARLSRCSLPPLLVLHRIGGLPDEEPATAFARLAVEESGRRISSRCLAPKAGQLFFYQSGLDRQ</sequence>
<name>A0AAQ3JUP1_9LILI</name>
<keyword evidence="1" id="KW-0812">Transmembrane</keyword>
<evidence type="ECO:0000256" key="1">
    <source>
        <dbReference type="SAM" id="Phobius"/>
    </source>
</evidence>
<proteinExistence type="predicted"/>
<organism evidence="2 3">
    <name type="scientific">Canna indica</name>
    <name type="common">Indian-shot</name>
    <dbReference type="NCBI Taxonomy" id="4628"/>
    <lineage>
        <taxon>Eukaryota</taxon>
        <taxon>Viridiplantae</taxon>
        <taxon>Streptophyta</taxon>
        <taxon>Embryophyta</taxon>
        <taxon>Tracheophyta</taxon>
        <taxon>Spermatophyta</taxon>
        <taxon>Magnoliopsida</taxon>
        <taxon>Liliopsida</taxon>
        <taxon>Zingiberales</taxon>
        <taxon>Cannaceae</taxon>
        <taxon>Canna</taxon>
    </lineage>
</organism>
<dbReference type="EMBL" id="CP136890">
    <property type="protein sequence ID" value="WOK95282.1"/>
    <property type="molecule type" value="Genomic_DNA"/>
</dbReference>
<dbReference type="Proteomes" id="UP001327560">
    <property type="component" value="Chromosome 1"/>
</dbReference>
<keyword evidence="1" id="KW-1133">Transmembrane helix</keyword>
<protein>
    <submittedName>
        <fullName evidence="2">Uncharacterized protein</fullName>
    </submittedName>
</protein>